<evidence type="ECO:0000313" key="3">
    <source>
        <dbReference type="Proteomes" id="UP001589575"/>
    </source>
</evidence>
<reference evidence="2 3" key="1">
    <citation type="submission" date="2024-09" db="EMBL/GenBank/DDBJ databases">
        <authorList>
            <person name="Sun Q."/>
            <person name="Mori K."/>
        </authorList>
    </citation>
    <scope>NUCLEOTIDE SEQUENCE [LARGE SCALE GENOMIC DNA]</scope>
    <source>
        <strain evidence="2 3">CCM 7609</strain>
    </source>
</reference>
<keyword evidence="3" id="KW-1185">Reference proteome</keyword>
<protein>
    <submittedName>
        <fullName evidence="2">Uncharacterized protein</fullName>
    </submittedName>
</protein>
<feature type="region of interest" description="Disordered" evidence="1">
    <location>
        <begin position="92"/>
        <end position="112"/>
    </location>
</feature>
<sequence>MLHLGEHHRDLRVRGDAGQQPGQQRRAHAPPALVGTNGHIAQQHGRGVGEGRDDGHGHGVRRLADHAHRGRAPGDVLEQLLHRDQFTGREVRDQQALMHPRHGGRVRDGVGGRVGDRSANGLSRDQVVHGVLLACGGDDHGRRGFRRSGSRL</sequence>
<feature type="compositionally biased region" description="Basic and acidic residues" evidence="1">
    <location>
        <begin position="1"/>
        <end position="15"/>
    </location>
</feature>
<dbReference type="Proteomes" id="UP001589575">
    <property type="component" value="Unassembled WGS sequence"/>
</dbReference>
<organism evidence="2 3">
    <name type="scientific">Citricoccus parietis</name>
    <dbReference type="NCBI Taxonomy" id="592307"/>
    <lineage>
        <taxon>Bacteria</taxon>
        <taxon>Bacillati</taxon>
        <taxon>Actinomycetota</taxon>
        <taxon>Actinomycetes</taxon>
        <taxon>Micrococcales</taxon>
        <taxon>Micrococcaceae</taxon>
        <taxon>Citricoccus</taxon>
    </lineage>
</organism>
<evidence type="ECO:0000256" key="1">
    <source>
        <dbReference type="SAM" id="MobiDB-lite"/>
    </source>
</evidence>
<accession>A0ABV5G0I6</accession>
<proteinExistence type="predicted"/>
<comment type="caution">
    <text evidence="2">The sequence shown here is derived from an EMBL/GenBank/DDBJ whole genome shotgun (WGS) entry which is preliminary data.</text>
</comment>
<feature type="region of interest" description="Disordered" evidence="1">
    <location>
        <begin position="1"/>
        <end position="33"/>
    </location>
</feature>
<name>A0ABV5G0I6_9MICC</name>
<gene>
    <name evidence="2" type="ORF">ACFFX0_15075</name>
</gene>
<dbReference type="EMBL" id="JBHMFI010000001">
    <property type="protein sequence ID" value="MFB9072446.1"/>
    <property type="molecule type" value="Genomic_DNA"/>
</dbReference>
<evidence type="ECO:0000313" key="2">
    <source>
        <dbReference type="EMBL" id="MFB9072446.1"/>
    </source>
</evidence>